<dbReference type="KEGG" id="dpf:ON006_00265"/>
<evidence type="ECO:0000313" key="1">
    <source>
        <dbReference type="EMBL" id="WAC12400.1"/>
    </source>
</evidence>
<dbReference type="AlphaFoldDB" id="A0A9E8N9F6"/>
<evidence type="ECO:0000313" key="2">
    <source>
        <dbReference type="Proteomes" id="UP001164653"/>
    </source>
</evidence>
<dbReference type="RefSeq" id="WP_244824704.1">
    <property type="nucleotide sequence ID" value="NZ_CP112998.1"/>
</dbReference>
<dbReference type="PROSITE" id="PS51257">
    <property type="entry name" value="PROKAR_LIPOPROTEIN"/>
    <property type="match status" value="1"/>
</dbReference>
<accession>A0A9E8N9F6</accession>
<proteinExistence type="predicted"/>
<dbReference type="Proteomes" id="UP001164653">
    <property type="component" value="Chromosome"/>
</dbReference>
<name>A0A9E8N9F6_9BACT</name>
<gene>
    <name evidence="1" type="ORF">ON006_00265</name>
</gene>
<protein>
    <submittedName>
        <fullName evidence="1">Uncharacterized protein</fullName>
    </submittedName>
</protein>
<reference evidence="1" key="1">
    <citation type="submission" date="2022-11" db="EMBL/GenBank/DDBJ databases">
        <title>Dyadobacter pollutisoli sp. nov., isolated from plastic dumped soil.</title>
        <authorList>
            <person name="Kim J.M."/>
            <person name="Kim K.R."/>
            <person name="Lee J.K."/>
            <person name="Hao L."/>
            <person name="Jeon C.O."/>
        </authorList>
    </citation>
    <scope>NUCLEOTIDE SEQUENCE</scope>
    <source>
        <strain evidence="1">U1</strain>
    </source>
</reference>
<organism evidence="1 2">
    <name type="scientific">Dyadobacter pollutisoli</name>
    <dbReference type="NCBI Taxonomy" id="2910158"/>
    <lineage>
        <taxon>Bacteria</taxon>
        <taxon>Pseudomonadati</taxon>
        <taxon>Bacteroidota</taxon>
        <taxon>Cytophagia</taxon>
        <taxon>Cytophagales</taxon>
        <taxon>Spirosomataceae</taxon>
        <taxon>Dyadobacter</taxon>
    </lineage>
</organism>
<sequence length="216" mass="24297">MNCFSRFFLNILLIVPCLIVVGSCQNKEVDPIVKESIDGEIKKIQIDIFLRGIGGVYMDILDKTDGKLYEVNLVERGGTPYFNSFAYIDSTDLILPETKEVPFGLEGFTTAFAVNPIRSTNNEIHITYDDNDSDPRFSTKGITGQITPNTILIISSLEEDAIAILRTNEGIQRFLKPILLDGLNNNFAKDINYAQDGDQVNRFLIYTLRINSGREF</sequence>
<dbReference type="EMBL" id="CP112998">
    <property type="protein sequence ID" value="WAC12400.1"/>
    <property type="molecule type" value="Genomic_DNA"/>
</dbReference>
<keyword evidence="2" id="KW-1185">Reference proteome</keyword>